<feature type="region of interest" description="Disordered" evidence="5">
    <location>
        <begin position="293"/>
        <end position="315"/>
    </location>
</feature>
<feature type="compositionally biased region" description="Basic and acidic residues" evidence="5">
    <location>
        <begin position="295"/>
        <end position="307"/>
    </location>
</feature>
<evidence type="ECO:0000256" key="3">
    <source>
        <dbReference type="ARBA" id="ARBA00022806"/>
    </source>
</evidence>
<evidence type="ECO:0000256" key="1">
    <source>
        <dbReference type="ARBA" id="ARBA00022741"/>
    </source>
</evidence>
<accession>A0AAD3CP89</accession>
<dbReference type="AlphaFoldDB" id="A0AAD3CP89"/>
<evidence type="ECO:0000259" key="6">
    <source>
        <dbReference type="PROSITE" id="PS50020"/>
    </source>
</evidence>
<dbReference type="Pfam" id="PF13087">
    <property type="entry name" value="AAA_12"/>
    <property type="match status" value="1"/>
</dbReference>
<feature type="compositionally biased region" description="Basic and acidic residues" evidence="5">
    <location>
        <begin position="78"/>
        <end position="93"/>
    </location>
</feature>
<evidence type="ECO:0000256" key="4">
    <source>
        <dbReference type="ARBA" id="ARBA00022840"/>
    </source>
</evidence>
<evidence type="ECO:0000256" key="2">
    <source>
        <dbReference type="ARBA" id="ARBA00022801"/>
    </source>
</evidence>
<dbReference type="GO" id="GO:0005524">
    <property type="term" value="F:ATP binding"/>
    <property type="evidence" value="ECO:0007669"/>
    <property type="project" value="UniProtKB-KW"/>
</dbReference>
<dbReference type="Pfam" id="PF13086">
    <property type="entry name" value="AAA_11"/>
    <property type="match status" value="1"/>
</dbReference>
<gene>
    <name evidence="7" type="ORF">CTEN210_05206</name>
</gene>
<dbReference type="InterPro" id="IPR047187">
    <property type="entry name" value="SF1_C_Upf1"/>
</dbReference>
<dbReference type="Proteomes" id="UP001054902">
    <property type="component" value="Unassembled WGS sequence"/>
</dbReference>
<keyword evidence="1" id="KW-0547">Nucleotide-binding</keyword>
<name>A0AAD3CP89_9STRA</name>
<evidence type="ECO:0000313" key="7">
    <source>
        <dbReference type="EMBL" id="GFH48730.1"/>
    </source>
</evidence>
<dbReference type="SUPFAM" id="SSF52540">
    <property type="entry name" value="P-loop containing nucleoside triphosphate hydrolases"/>
    <property type="match status" value="1"/>
</dbReference>
<dbReference type="PANTHER" id="PTHR10887:SF495">
    <property type="entry name" value="HELICASE SENATAXIN ISOFORM X1-RELATED"/>
    <property type="match status" value="1"/>
</dbReference>
<feature type="compositionally biased region" description="Basic residues" evidence="5">
    <location>
        <begin position="65"/>
        <end position="77"/>
    </location>
</feature>
<dbReference type="Gene3D" id="3.40.50.300">
    <property type="entry name" value="P-loop containing nucleotide triphosphate hydrolases"/>
    <property type="match status" value="2"/>
</dbReference>
<evidence type="ECO:0000256" key="5">
    <source>
        <dbReference type="SAM" id="MobiDB-lite"/>
    </source>
</evidence>
<feature type="compositionally biased region" description="Polar residues" evidence="5">
    <location>
        <begin position="43"/>
        <end position="60"/>
    </location>
</feature>
<dbReference type="CDD" id="cd18808">
    <property type="entry name" value="SF1_C_Upf1"/>
    <property type="match status" value="1"/>
</dbReference>
<feature type="compositionally biased region" description="Pro residues" evidence="5">
    <location>
        <begin position="95"/>
        <end position="104"/>
    </location>
</feature>
<feature type="region of interest" description="Disordered" evidence="5">
    <location>
        <begin position="213"/>
        <end position="241"/>
    </location>
</feature>
<dbReference type="InterPro" id="IPR036020">
    <property type="entry name" value="WW_dom_sf"/>
</dbReference>
<organism evidence="7 8">
    <name type="scientific">Chaetoceros tenuissimus</name>
    <dbReference type="NCBI Taxonomy" id="426638"/>
    <lineage>
        <taxon>Eukaryota</taxon>
        <taxon>Sar</taxon>
        <taxon>Stramenopiles</taxon>
        <taxon>Ochrophyta</taxon>
        <taxon>Bacillariophyta</taxon>
        <taxon>Coscinodiscophyceae</taxon>
        <taxon>Chaetocerotophycidae</taxon>
        <taxon>Chaetocerotales</taxon>
        <taxon>Chaetocerotaceae</taxon>
        <taxon>Chaetoceros</taxon>
    </lineage>
</organism>
<keyword evidence="3" id="KW-0347">Helicase</keyword>
<dbReference type="PANTHER" id="PTHR10887">
    <property type="entry name" value="DNA2/NAM7 HELICASE FAMILY"/>
    <property type="match status" value="1"/>
</dbReference>
<evidence type="ECO:0000313" key="8">
    <source>
        <dbReference type="Proteomes" id="UP001054902"/>
    </source>
</evidence>
<dbReference type="InterPro" id="IPR045055">
    <property type="entry name" value="DNA2/NAM7-like"/>
</dbReference>
<dbReference type="FunFam" id="3.40.50.300:FF:000326">
    <property type="entry name" value="P-loop containing nucleoside triphosphate hydrolase"/>
    <property type="match status" value="1"/>
</dbReference>
<dbReference type="GO" id="GO:0004386">
    <property type="term" value="F:helicase activity"/>
    <property type="evidence" value="ECO:0007669"/>
    <property type="project" value="UniProtKB-KW"/>
</dbReference>
<dbReference type="EMBL" id="BLLK01000029">
    <property type="protein sequence ID" value="GFH48730.1"/>
    <property type="molecule type" value="Genomic_DNA"/>
</dbReference>
<dbReference type="PROSITE" id="PS50020">
    <property type="entry name" value="WW_DOMAIN_2"/>
    <property type="match status" value="1"/>
</dbReference>
<dbReference type="InterPro" id="IPR041677">
    <property type="entry name" value="DNA2/NAM7_AAA_11"/>
</dbReference>
<dbReference type="GO" id="GO:0005694">
    <property type="term" value="C:chromosome"/>
    <property type="evidence" value="ECO:0007669"/>
    <property type="project" value="UniProtKB-ARBA"/>
</dbReference>
<feature type="domain" description="WW" evidence="6">
    <location>
        <begin position="694"/>
        <end position="727"/>
    </location>
</feature>
<sequence length="1112" mass="123821">MSKRLSPKEEEILRKQRVLSHQREISRQSEASSQPSQPPPKITLSSSSNNGKGTSLSSLIDQKKPSKVGKQNKKAIPKKVDSSKVIDLTKCDGVRPPPPPPPTKRPTMKRPTKRSSNSKGVSDEIAASRSRIQAINQKANSTNTQKTIASGGRLSSLLNQAGVTKSELKQTVKANKFTLDEEEDKNGSILDMDDYYRNLRDWDFFKDWDKERGGMDITSTNEHSDDGPQVSRKRRKEPPTSLLLNERTIENIPKTIPEIFQSRRQYQRYWAPLCLAETRAQFLSDASANLPWRENTGRDNRNSKKGDGTGPVLTNIKPFGKDVGANVDAMTVITSPKNNVMGPSFVSGDVVCLALTKEVFVKASKGQLVRSMWKNASSDSIKVFDSSLKGIIGHVEYSRRTLDGCKIRISRQQWIKFCKKEKVEQVYLLKLGGNVTSLREFTALSRVNTISMLPYVLCKKMTRAKDNLDHLSDILSNRSVMKPKKDDYIKKLGGKAALGEGFAKYARKKFNDSQLGAIAAACEEYGKGGFTLIKGPPGTGKTTTLVALLNALHIRQFNKYYTTVKTIVDVKNTQSATATKVALSQAQQQKPRLLVCAPSNNAIDNVIQKIMEGGFIDGSGGRYNPSIVRIGVGQSQVVKDVSLESRVKELMTEMEDPGRVQSAMAGYKSELTRLQTEIHSLRCRLVAILTACDYPLANEWEIRCEENCQVHYVNHLEKRTTYEKPPPPEPGEKFREAKSQPEYKVFMSRLVKLVDRFNSASSKLERYSLAKKSGESLRLNLETHILDTTHIVLTTLGTAGCMALEACSKFEVVVVDEAAQSVEPATLVALQLGSSHAILVGDPQQLPATIFNVSGRTTKFDRSLFQRLEEAGHEVHLLDTQYRMHPKISAFPRHIFYGGYLHDGSNVKDPTFGNPLMERLRIKLPKIQPLTLFDLDSSEERDGSSLCNSMEAILAVKIYQSLVRDFGIYVSTSKVSIITPYAQQASLLRRTFSQALGYDYSQSVEVNTVDSFQGREANIVIFSCVRASGSKGIGFLSDVRRMNVALTRAKHLLLVIARCESISVNPYWDQLINDAMDNKAVLKVPISFLESEGNLSQLSTKENGVTLKKQRM</sequence>
<reference evidence="7 8" key="1">
    <citation type="journal article" date="2021" name="Sci. Rep.">
        <title>The genome of the diatom Chaetoceros tenuissimus carries an ancient integrated fragment of an extant virus.</title>
        <authorList>
            <person name="Hongo Y."/>
            <person name="Kimura K."/>
            <person name="Takaki Y."/>
            <person name="Yoshida Y."/>
            <person name="Baba S."/>
            <person name="Kobayashi G."/>
            <person name="Nagasaki K."/>
            <person name="Hano T."/>
            <person name="Tomaru Y."/>
        </authorList>
    </citation>
    <scope>NUCLEOTIDE SEQUENCE [LARGE SCALE GENOMIC DNA]</scope>
    <source>
        <strain evidence="7 8">NIES-3715</strain>
    </source>
</reference>
<dbReference type="SUPFAM" id="SSF51045">
    <property type="entry name" value="WW domain"/>
    <property type="match status" value="1"/>
</dbReference>
<feature type="compositionally biased region" description="Basic and acidic residues" evidence="5">
    <location>
        <begin position="1"/>
        <end position="14"/>
    </location>
</feature>
<dbReference type="CDD" id="cd18042">
    <property type="entry name" value="DEXXQc_SETX"/>
    <property type="match status" value="1"/>
</dbReference>
<protein>
    <recommendedName>
        <fullName evidence="6">WW domain-containing protein</fullName>
    </recommendedName>
</protein>
<keyword evidence="4" id="KW-0067">ATP-binding</keyword>
<proteinExistence type="predicted"/>
<keyword evidence="2" id="KW-0378">Hydrolase</keyword>
<dbReference type="InterPro" id="IPR001202">
    <property type="entry name" value="WW_dom"/>
</dbReference>
<feature type="region of interest" description="Disordered" evidence="5">
    <location>
        <begin position="1"/>
        <end position="127"/>
    </location>
</feature>
<keyword evidence="8" id="KW-1185">Reference proteome</keyword>
<dbReference type="InterPro" id="IPR027417">
    <property type="entry name" value="P-loop_NTPase"/>
</dbReference>
<dbReference type="GO" id="GO:0016787">
    <property type="term" value="F:hydrolase activity"/>
    <property type="evidence" value="ECO:0007669"/>
    <property type="project" value="UniProtKB-KW"/>
</dbReference>
<comment type="caution">
    <text evidence="7">The sequence shown here is derived from an EMBL/GenBank/DDBJ whole genome shotgun (WGS) entry which is preliminary data.</text>
</comment>
<dbReference type="InterPro" id="IPR041679">
    <property type="entry name" value="DNA2/NAM7-like_C"/>
</dbReference>